<feature type="region of interest" description="Disordered" evidence="1">
    <location>
        <begin position="102"/>
        <end position="152"/>
    </location>
</feature>
<dbReference type="AlphaFoldDB" id="A0A168F5Z6"/>
<accession>A0A168F5Z6</accession>
<reference evidence="3 4" key="1">
    <citation type="journal article" date="2016" name="Genome Biol. Evol.">
        <title>Divergent and convergent evolution of fungal pathogenicity.</title>
        <authorList>
            <person name="Shang Y."/>
            <person name="Xiao G."/>
            <person name="Zheng P."/>
            <person name="Cen K."/>
            <person name="Zhan S."/>
            <person name="Wang C."/>
        </authorList>
    </citation>
    <scope>NUCLEOTIDE SEQUENCE [LARGE SCALE GENOMIC DNA]</scope>
    <source>
        <strain evidence="3 4">RCEF 2490</strain>
    </source>
</reference>
<comment type="caution">
    <text evidence="3">The sequence shown here is derived from an EMBL/GenBank/DDBJ whole genome shotgun (WGS) entry which is preliminary data.</text>
</comment>
<dbReference type="PANTHER" id="PTHR35204">
    <property type="entry name" value="YALI0A21131P"/>
    <property type="match status" value="1"/>
</dbReference>
<evidence type="ECO:0000313" key="4">
    <source>
        <dbReference type="Proteomes" id="UP000078544"/>
    </source>
</evidence>
<feature type="signal peptide" evidence="2">
    <location>
        <begin position="1"/>
        <end position="21"/>
    </location>
</feature>
<dbReference type="STRING" id="1081109.A0A168F5Z6"/>
<name>A0A168F5Z6_9HYPO</name>
<protein>
    <submittedName>
        <fullName evidence="3">Uncharacterized protein</fullName>
    </submittedName>
</protein>
<organism evidence="3 4">
    <name type="scientific">Moelleriella libera RCEF 2490</name>
    <dbReference type="NCBI Taxonomy" id="1081109"/>
    <lineage>
        <taxon>Eukaryota</taxon>
        <taxon>Fungi</taxon>
        <taxon>Dikarya</taxon>
        <taxon>Ascomycota</taxon>
        <taxon>Pezizomycotina</taxon>
        <taxon>Sordariomycetes</taxon>
        <taxon>Hypocreomycetidae</taxon>
        <taxon>Hypocreales</taxon>
        <taxon>Clavicipitaceae</taxon>
        <taxon>Moelleriella</taxon>
    </lineage>
</organism>
<gene>
    <name evidence="3" type="ORF">AAL_02087</name>
</gene>
<dbReference type="Proteomes" id="UP000078544">
    <property type="component" value="Unassembled WGS sequence"/>
</dbReference>
<proteinExistence type="predicted"/>
<dbReference type="PANTHER" id="PTHR35204:SF1">
    <property type="entry name" value="ENTEROTOXIN"/>
    <property type="match status" value="1"/>
</dbReference>
<keyword evidence="4" id="KW-1185">Reference proteome</keyword>
<feature type="chain" id="PRO_5007896694" evidence="2">
    <location>
        <begin position="22"/>
        <end position="537"/>
    </location>
</feature>
<evidence type="ECO:0000256" key="2">
    <source>
        <dbReference type="SAM" id="SignalP"/>
    </source>
</evidence>
<sequence>MVKVDCALVLCLAWLSTAASGHDLAPSKEAALRRAPQIFNAVHDALRQWGSSMHHNGMSLFLVTVPTGVLLHHGNDRRESPSEPDWLAFEIEHAEMFARGVDRPRHAKPPPPPPPPGQKPLADKEEEEEEEEQQQQQQQYGDGPAANDSHPGYLHVYRTKRPLHYLYVDGMGGGKTTIGTLDTQDLLLRGDRSTSGGNGSSSSETPGSHVSGSGPLNERQRAEDLCKLCRAWNLQGVMRMEAGFELIQCDFSDGLHQVQALRRPPAAKRSLRRLVHSEYLRGVAERYDGIGSSRALIDFSHMVSAFFFPVNLTNPNPGRPDLPRLSEATDEELAAIKSFLGDVIQQQQQQQQQRGQGDTQSPITWQGVSDMIVSRYATRLEFMIQKIDELEHMTAEINVLLDVYVDQTEEDAAPSIPDAVERCTTFYLQSISPASEIDHLIYAAFHAVTATICDKLFHVRHLIYSAGASHVSVLSRAKYELQSLVDFLDWAHFKRCSKCDLGEVCVIPMWPFGTAKDYFHPRCGHFWDVPGKRYWDE</sequence>
<feature type="compositionally biased region" description="Low complexity" evidence="1">
    <location>
        <begin position="200"/>
        <end position="213"/>
    </location>
</feature>
<dbReference type="OrthoDB" id="10261782at2759"/>
<evidence type="ECO:0000313" key="3">
    <source>
        <dbReference type="EMBL" id="KZZ99515.1"/>
    </source>
</evidence>
<feature type="compositionally biased region" description="Acidic residues" evidence="1">
    <location>
        <begin position="124"/>
        <end position="133"/>
    </location>
</feature>
<feature type="region of interest" description="Disordered" evidence="1">
    <location>
        <begin position="188"/>
        <end position="217"/>
    </location>
</feature>
<evidence type="ECO:0000256" key="1">
    <source>
        <dbReference type="SAM" id="MobiDB-lite"/>
    </source>
</evidence>
<keyword evidence="2" id="KW-0732">Signal</keyword>
<dbReference type="InterPro" id="IPR038921">
    <property type="entry name" value="YOR389W-like"/>
</dbReference>
<dbReference type="EMBL" id="AZGY01000003">
    <property type="protein sequence ID" value="KZZ99515.1"/>
    <property type="molecule type" value="Genomic_DNA"/>
</dbReference>
<feature type="compositionally biased region" description="Pro residues" evidence="1">
    <location>
        <begin position="109"/>
        <end position="118"/>
    </location>
</feature>